<dbReference type="Proteomes" id="UP000649573">
    <property type="component" value="Unassembled WGS sequence"/>
</dbReference>
<dbReference type="InterPro" id="IPR024473">
    <property type="entry name" value="Transposases_IS4_N"/>
</dbReference>
<evidence type="ECO:0000259" key="1">
    <source>
        <dbReference type="Pfam" id="PF13006"/>
    </source>
</evidence>
<keyword evidence="3" id="KW-1185">Reference proteome</keyword>
<dbReference type="RefSeq" id="WP_229813504.1">
    <property type="nucleotide sequence ID" value="NZ_BMRE01000095.1"/>
</dbReference>
<gene>
    <name evidence="2" type="ORF">GCM10010178_89440</name>
</gene>
<evidence type="ECO:0000313" key="2">
    <source>
        <dbReference type="EMBL" id="GGU85401.1"/>
    </source>
</evidence>
<accession>A0ABQ2VI88</accession>
<name>A0ABQ2VI88_9PSEU</name>
<protein>
    <recommendedName>
        <fullName evidence="1">Transposase IS4 N-terminal domain-containing protein</fullName>
    </recommendedName>
</protein>
<evidence type="ECO:0000313" key="3">
    <source>
        <dbReference type="Proteomes" id="UP000649573"/>
    </source>
</evidence>
<dbReference type="Pfam" id="PF13006">
    <property type="entry name" value="Nterm_IS4"/>
    <property type="match status" value="1"/>
</dbReference>
<proteinExistence type="predicted"/>
<organism evidence="2 3">
    <name type="scientific">Lentzea flava</name>
    <dbReference type="NCBI Taxonomy" id="103732"/>
    <lineage>
        <taxon>Bacteria</taxon>
        <taxon>Bacillati</taxon>
        <taxon>Actinomycetota</taxon>
        <taxon>Actinomycetes</taxon>
        <taxon>Pseudonocardiales</taxon>
        <taxon>Pseudonocardiaceae</taxon>
        <taxon>Lentzea</taxon>
    </lineage>
</organism>
<reference evidence="3" key="1">
    <citation type="journal article" date="2019" name="Int. J. Syst. Evol. Microbiol.">
        <title>The Global Catalogue of Microorganisms (GCM) 10K type strain sequencing project: providing services to taxonomists for standard genome sequencing and annotation.</title>
        <authorList>
            <consortium name="The Broad Institute Genomics Platform"/>
            <consortium name="The Broad Institute Genome Sequencing Center for Infectious Disease"/>
            <person name="Wu L."/>
            <person name="Ma J."/>
        </authorList>
    </citation>
    <scope>NUCLEOTIDE SEQUENCE [LARGE SCALE GENOMIC DNA]</scope>
    <source>
        <strain evidence="3">JCM 3296</strain>
    </source>
</reference>
<sequence length="54" mass="5954">MHTQGAFAPEHLGGLTQAVPFDMVDEALAETRASQSRVQDLRSRVVVYLLLAAW</sequence>
<comment type="caution">
    <text evidence="2">The sequence shown here is derived from an EMBL/GenBank/DDBJ whole genome shotgun (WGS) entry which is preliminary data.</text>
</comment>
<feature type="domain" description="Transposase IS4 N-terminal" evidence="1">
    <location>
        <begin position="9"/>
        <end position="54"/>
    </location>
</feature>
<dbReference type="EMBL" id="BMRE01000095">
    <property type="protein sequence ID" value="GGU85401.1"/>
    <property type="molecule type" value="Genomic_DNA"/>
</dbReference>